<evidence type="ECO:0000313" key="3">
    <source>
        <dbReference type="EMBL" id="CAB4203370.1"/>
    </source>
</evidence>
<evidence type="ECO:0000313" key="1">
    <source>
        <dbReference type="EMBL" id="CAB4173460.1"/>
    </source>
</evidence>
<organism evidence="2">
    <name type="scientific">uncultured Caudovirales phage</name>
    <dbReference type="NCBI Taxonomy" id="2100421"/>
    <lineage>
        <taxon>Viruses</taxon>
        <taxon>Duplodnaviria</taxon>
        <taxon>Heunggongvirae</taxon>
        <taxon>Uroviricota</taxon>
        <taxon>Caudoviricetes</taxon>
        <taxon>Peduoviridae</taxon>
        <taxon>Maltschvirus</taxon>
        <taxon>Maltschvirus maltsch</taxon>
    </lineage>
</organism>
<name>A0A6J5QX37_9CAUD</name>
<dbReference type="SUPFAM" id="SSF53448">
    <property type="entry name" value="Nucleotide-diphospho-sugar transferases"/>
    <property type="match status" value="1"/>
</dbReference>
<reference evidence="2" key="1">
    <citation type="submission" date="2020-05" db="EMBL/GenBank/DDBJ databases">
        <authorList>
            <person name="Chiriac C."/>
            <person name="Salcher M."/>
            <person name="Ghai R."/>
            <person name="Kavagutti S V."/>
        </authorList>
    </citation>
    <scope>NUCLEOTIDE SEQUENCE</scope>
</reference>
<accession>A0A6J5QX37</accession>
<protein>
    <submittedName>
        <fullName evidence="2">Uncharacterized protein</fullName>
    </submittedName>
</protein>
<dbReference type="EMBL" id="LR797058">
    <property type="protein sequence ID" value="CAB4184174.1"/>
    <property type="molecule type" value="Genomic_DNA"/>
</dbReference>
<gene>
    <name evidence="2" type="ORF">UFOVP1111_37</name>
    <name evidence="3" type="ORF">UFOVP1380_42</name>
    <name evidence="1" type="ORF">UFOVP943_42</name>
</gene>
<evidence type="ECO:0000313" key="2">
    <source>
        <dbReference type="EMBL" id="CAB4184174.1"/>
    </source>
</evidence>
<dbReference type="EMBL" id="LR797330">
    <property type="protein sequence ID" value="CAB4203370.1"/>
    <property type="molecule type" value="Genomic_DNA"/>
</dbReference>
<proteinExistence type="predicted"/>
<dbReference type="EMBL" id="LR796901">
    <property type="protein sequence ID" value="CAB4173460.1"/>
    <property type="molecule type" value="Genomic_DNA"/>
</dbReference>
<dbReference type="InterPro" id="IPR029044">
    <property type="entry name" value="Nucleotide-diphossugar_trans"/>
</dbReference>
<sequence>MTFLMTHCCSVEYWEKFGEQYVTMIEAMNPKPDEVILSSLVPLDVPSWICNIITEELFWDGVNEAVEMSSCDWVVPTGVDQIMLPDALVGLDRDCDVISIAGRTQHGELFQANPDGYQTILGSVSNPMSGMTVMRREVHLAYPARRSMYSDWIQWMEFRKAELRVEFDTTNRFIHWRHPEAVSFQAHPQGEADVALFRSLINEFEIVPGQEFPPIIVN</sequence>